<dbReference type="EMBL" id="ML208259">
    <property type="protein sequence ID" value="TFK77379.1"/>
    <property type="molecule type" value="Genomic_DNA"/>
</dbReference>
<sequence length="640" mass="71418">MHRKKPTSTRQKKADQQLKRAIKRGDAPPPEPKPHRPKTRPKTKLGPTGIPIAGTPNALAASSRKLQSKFVTLPPRYLEETKSLASSLVLQRPVPDKATLFEVSRVNGFPALTCPRRPKWRFDMSKKEVEANEEGWFKKWLEQTDESIRQWMEIPAADNPSDAPQSMPRSPTYFERNLEVWRQLWRVTEISQIILVLLDSRAPLIHYPPSLRAYLTGKNVILVLTKVDISGPARAEAWTRYLQELSPGTPIVQVEAYSVKETVDHQGKKQYEPHLPRSFRERLVEAIRGVHAQMLEPPEKIRDHPERLANWKPPVRRDVDWVGVLNAHGDKVGTAIGGPTIPRPAEGEAGEGENDNDLEYLTIGLIGQPNVGKSSLLNALFGTQKVRASKTPGKTKHFQTLFWTRDVRLVDCPGLVMPNYTPLETQVLSGILPISNVSAVPACVYYAAQLIPLEKVFNLTHPPAVQPEINAKRTWREGMKPTSSLEAQTLAEQNWTAFDILTAYADVKGWVTAKAGRPDIHRAGNAILRFLAEGKIAWAFWPPGTVISQSSTQAREGTGIWIPKKDGNEDLTDEESEDEAEEEGKGKAEAREDSESEEDEDEDEGEGDEGAPGPSRVEVSTASRFAALAFEEEEDGTEEE</sequence>
<proteinExistence type="predicted"/>
<keyword evidence="2" id="KW-1185">Reference proteome</keyword>
<accession>A0ACD3BH79</accession>
<evidence type="ECO:0000313" key="2">
    <source>
        <dbReference type="Proteomes" id="UP000308600"/>
    </source>
</evidence>
<evidence type="ECO:0000313" key="1">
    <source>
        <dbReference type="EMBL" id="TFK77379.1"/>
    </source>
</evidence>
<name>A0ACD3BH79_9AGAR</name>
<reference evidence="1 2" key="1">
    <citation type="journal article" date="2019" name="Nat. Ecol. Evol.">
        <title>Megaphylogeny resolves global patterns of mushroom evolution.</title>
        <authorList>
            <person name="Varga T."/>
            <person name="Krizsan K."/>
            <person name="Foldi C."/>
            <person name="Dima B."/>
            <person name="Sanchez-Garcia M."/>
            <person name="Sanchez-Ramirez S."/>
            <person name="Szollosi G.J."/>
            <person name="Szarkandi J.G."/>
            <person name="Papp V."/>
            <person name="Albert L."/>
            <person name="Andreopoulos W."/>
            <person name="Angelini C."/>
            <person name="Antonin V."/>
            <person name="Barry K.W."/>
            <person name="Bougher N.L."/>
            <person name="Buchanan P."/>
            <person name="Buyck B."/>
            <person name="Bense V."/>
            <person name="Catcheside P."/>
            <person name="Chovatia M."/>
            <person name="Cooper J."/>
            <person name="Damon W."/>
            <person name="Desjardin D."/>
            <person name="Finy P."/>
            <person name="Geml J."/>
            <person name="Haridas S."/>
            <person name="Hughes K."/>
            <person name="Justo A."/>
            <person name="Karasinski D."/>
            <person name="Kautmanova I."/>
            <person name="Kiss B."/>
            <person name="Kocsube S."/>
            <person name="Kotiranta H."/>
            <person name="LaButti K.M."/>
            <person name="Lechner B.E."/>
            <person name="Liimatainen K."/>
            <person name="Lipzen A."/>
            <person name="Lukacs Z."/>
            <person name="Mihaltcheva S."/>
            <person name="Morgado L.N."/>
            <person name="Niskanen T."/>
            <person name="Noordeloos M.E."/>
            <person name="Ohm R.A."/>
            <person name="Ortiz-Santana B."/>
            <person name="Ovrebo C."/>
            <person name="Racz N."/>
            <person name="Riley R."/>
            <person name="Savchenko A."/>
            <person name="Shiryaev A."/>
            <person name="Soop K."/>
            <person name="Spirin V."/>
            <person name="Szebenyi C."/>
            <person name="Tomsovsky M."/>
            <person name="Tulloss R.E."/>
            <person name="Uehling J."/>
            <person name="Grigoriev I.V."/>
            <person name="Vagvolgyi C."/>
            <person name="Papp T."/>
            <person name="Martin F.M."/>
            <person name="Miettinen O."/>
            <person name="Hibbett D.S."/>
            <person name="Nagy L.G."/>
        </authorList>
    </citation>
    <scope>NUCLEOTIDE SEQUENCE [LARGE SCALE GENOMIC DNA]</scope>
    <source>
        <strain evidence="1 2">NL-1719</strain>
    </source>
</reference>
<dbReference type="Proteomes" id="UP000308600">
    <property type="component" value="Unassembled WGS sequence"/>
</dbReference>
<keyword evidence="1" id="KW-0378">Hydrolase</keyword>
<protein>
    <submittedName>
        <fullName evidence="1">P-loop containing nucleoside triphosphate hydrolase protein</fullName>
    </submittedName>
</protein>
<organism evidence="1 2">
    <name type="scientific">Pluteus cervinus</name>
    <dbReference type="NCBI Taxonomy" id="181527"/>
    <lineage>
        <taxon>Eukaryota</taxon>
        <taxon>Fungi</taxon>
        <taxon>Dikarya</taxon>
        <taxon>Basidiomycota</taxon>
        <taxon>Agaricomycotina</taxon>
        <taxon>Agaricomycetes</taxon>
        <taxon>Agaricomycetidae</taxon>
        <taxon>Agaricales</taxon>
        <taxon>Pluteineae</taxon>
        <taxon>Pluteaceae</taxon>
        <taxon>Pluteus</taxon>
    </lineage>
</organism>
<gene>
    <name evidence="1" type="ORF">BDN72DRAFT_830537</name>
</gene>